<dbReference type="STRING" id="44941.A0A397U2A5"/>
<evidence type="ECO:0000256" key="1">
    <source>
        <dbReference type="SAM" id="Phobius"/>
    </source>
</evidence>
<keyword evidence="1" id="KW-0472">Membrane</keyword>
<name>A0A397U2A5_9GLOM</name>
<reference evidence="2 3" key="1">
    <citation type="submission" date="2018-06" db="EMBL/GenBank/DDBJ databases">
        <title>Comparative genomics reveals the genomic features of Rhizophagus irregularis, R. cerebriforme, R. diaphanum and Gigaspora rosea, and their symbiotic lifestyle signature.</title>
        <authorList>
            <person name="Morin E."/>
            <person name="San Clemente H."/>
            <person name="Chen E.C.H."/>
            <person name="De La Providencia I."/>
            <person name="Hainaut M."/>
            <person name="Kuo A."/>
            <person name="Kohler A."/>
            <person name="Murat C."/>
            <person name="Tang N."/>
            <person name="Roy S."/>
            <person name="Loubradou J."/>
            <person name="Henrissat B."/>
            <person name="Grigoriev I.V."/>
            <person name="Corradi N."/>
            <person name="Roux C."/>
            <person name="Martin F.M."/>
        </authorList>
    </citation>
    <scope>NUCLEOTIDE SEQUENCE [LARGE SCALE GENOMIC DNA]</scope>
    <source>
        <strain evidence="2 3">DAOM 194757</strain>
    </source>
</reference>
<keyword evidence="1" id="KW-1133">Transmembrane helix</keyword>
<comment type="caution">
    <text evidence="2">The sequence shown here is derived from an EMBL/GenBank/DDBJ whole genome shotgun (WGS) entry which is preliminary data.</text>
</comment>
<accession>A0A397U2A5</accession>
<protein>
    <submittedName>
        <fullName evidence="2">Uncharacterized protein</fullName>
    </submittedName>
</protein>
<evidence type="ECO:0000313" key="3">
    <source>
        <dbReference type="Proteomes" id="UP000266673"/>
    </source>
</evidence>
<dbReference type="AlphaFoldDB" id="A0A397U2A5"/>
<proteinExistence type="predicted"/>
<organism evidence="2 3">
    <name type="scientific">Gigaspora rosea</name>
    <dbReference type="NCBI Taxonomy" id="44941"/>
    <lineage>
        <taxon>Eukaryota</taxon>
        <taxon>Fungi</taxon>
        <taxon>Fungi incertae sedis</taxon>
        <taxon>Mucoromycota</taxon>
        <taxon>Glomeromycotina</taxon>
        <taxon>Glomeromycetes</taxon>
        <taxon>Diversisporales</taxon>
        <taxon>Gigasporaceae</taxon>
        <taxon>Gigaspora</taxon>
    </lineage>
</organism>
<dbReference type="Gene3D" id="3.40.50.1820">
    <property type="entry name" value="alpha/beta hydrolase"/>
    <property type="match status" value="1"/>
</dbReference>
<sequence>MVLKFCFNHLKLWLFLIFFFLLFYDLSFFIFKGGLDCKCLITHLPTEKCVVRTLTTIATPHRSSSFMDWCQDNIRVGEISQTFEETAKVVNNA</sequence>
<gene>
    <name evidence="2" type="ORF">C2G38_2024150</name>
</gene>
<keyword evidence="1" id="KW-0812">Transmembrane</keyword>
<keyword evidence="3" id="KW-1185">Reference proteome</keyword>
<dbReference type="EMBL" id="QKWP01002189">
    <property type="protein sequence ID" value="RIB04405.1"/>
    <property type="molecule type" value="Genomic_DNA"/>
</dbReference>
<dbReference type="Proteomes" id="UP000266673">
    <property type="component" value="Unassembled WGS sequence"/>
</dbReference>
<evidence type="ECO:0000313" key="2">
    <source>
        <dbReference type="EMBL" id="RIB04405.1"/>
    </source>
</evidence>
<dbReference type="InterPro" id="IPR029058">
    <property type="entry name" value="AB_hydrolase_fold"/>
</dbReference>
<feature type="transmembrane region" description="Helical" evidence="1">
    <location>
        <begin position="12"/>
        <end position="31"/>
    </location>
</feature>
<dbReference type="OrthoDB" id="5592486at2759"/>